<dbReference type="AlphaFoldDB" id="A0A9N7Z316"/>
<accession>A0A9N7Z316</accession>
<dbReference type="EMBL" id="CADEAL010004184">
    <property type="protein sequence ID" value="CAB1453793.1"/>
    <property type="molecule type" value="Genomic_DNA"/>
</dbReference>
<evidence type="ECO:0000313" key="1">
    <source>
        <dbReference type="EMBL" id="CAB1453793.1"/>
    </source>
</evidence>
<proteinExistence type="predicted"/>
<comment type="caution">
    <text evidence="1">The sequence shown here is derived from an EMBL/GenBank/DDBJ whole genome shotgun (WGS) entry which is preliminary data.</text>
</comment>
<gene>
    <name evidence="1" type="ORF">PLEPLA_LOCUS41553</name>
</gene>
<evidence type="ECO:0000313" key="2">
    <source>
        <dbReference type="Proteomes" id="UP001153269"/>
    </source>
</evidence>
<reference evidence="1" key="1">
    <citation type="submission" date="2020-03" db="EMBL/GenBank/DDBJ databases">
        <authorList>
            <person name="Weist P."/>
        </authorList>
    </citation>
    <scope>NUCLEOTIDE SEQUENCE</scope>
</reference>
<sequence length="190" mass="20997">MRASQHRWSFGVTGETWSGPLAVETNASVWVVSPAKAHSRSTMDLSFDEVVSAEHGERGKLFSDVAMCKIIPVHHRLTVENTLPSSSSPSQQHGIFPSWNSGRRIPQQSEEEVMTQEGVIAQLAVKPQQRMTRVRDIQDTPPFGGAFQSSLHCSIRRGRLYVAFVMSRADLWMDCGDNGGPGREDTSSNT</sequence>
<organism evidence="1 2">
    <name type="scientific">Pleuronectes platessa</name>
    <name type="common">European plaice</name>
    <dbReference type="NCBI Taxonomy" id="8262"/>
    <lineage>
        <taxon>Eukaryota</taxon>
        <taxon>Metazoa</taxon>
        <taxon>Chordata</taxon>
        <taxon>Craniata</taxon>
        <taxon>Vertebrata</taxon>
        <taxon>Euteleostomi</taxon>
        <taxon>Actinopterygii</taxon>
        <taxon>Neopterygii</taxon>
        <taxon>Teleostei</taxon>
        <taxon>Neoteleostei</taxon>
        <taxon>Acanthomorphata</taxon>
        <taxon>Carangaria</taxon>
        <taxon>Pleuronectiformes</taxon>
        <taxon>Pleuronectoidei</taxon>
        <taxon>Pleuronectidae</taxon>
        <taxon>Pleuronectes</taxon>
    </lineage>
</organism>
<dbReference type="Proteomes" id="UP001153269">
    <property type="component" value="Unassembled WGS sequence"/>
</dbReference>
<keyword evidence="2" id="KW-1185">Reference proteome</keyword>
<name>A0A9N7Z316_PLEPL</name>
<protein>
    <submittedName>
        <fullName evidence="1">Uncharacterized protein</fullName>
    </submittedName>
</protein>